<comment type="caution">
    <text evidence="13">The sequence shown here is derived from an EMBL/GenBank/DDBJ whole genome shotgun (WGS) entry which is preliminary data.</text>
</comment>
<feature type="transmembrane region" description="Helical" evidence="11">
    <location>
        <begin position="1235"/>
        <end position="1256"/>
    </location>
</feature>
<comment type="similarity">
    <text evidence="2">Belongs to the ABC transporter superfamily. ABCA family.</text>
</comment>
<feature type="transmembrane region" description="Helical" evidence="11">
    <location>
        <begin position="1671"/>
        <end position="1693"/>
    </location>
</feature>
<feature type="transmembrane region" description="Helical" evidence="11">
    <location>
        <begin position="1640"/>
        <end position="1659"/>
    </location>
</feature>
<feature type="domain" description="ABC transporter" evidence="12">
    <location>
        <begin position="1847"/>
        <end position="2079"/>
    </location>
</feature>
<dbReference type="PROSITE" id="PS50893">
    <property type="entry name" value="ABC_TRANSPORTER_2"/>
    <property type="match status" value="2"/>
</dbReference>
<keyword evidence="3" id="KW-0813">Transport</keyword>
<dbReference type="PANTHER" id="PTHR19229:SF36">
    <property type="entry name" value="ATP-BINDING CASSETTE SUB-FAMILY A MEMBER 2"/>
    <property type="match status" value="1"/>
</dbReference>
<dbReference type="Gene3D" id="3.40.50.300">
    <property type="entry name" value="P-loop containing nucleotide triphosphate hydrolases"/>
    <property type="match status" value="2"/>
</dbReference>
<dbReference type="InterPro" id="IPR013525">
    <property type="entry name" value="ABC2_TM"/>
</dbReference>
<organism evidence="13 14">
    <name type="scientific">Paragonimus westermani</name>
    <dbReference type="NCBI Taxonomy" id="34504"/>
    <lineage>
        <taxon>Eukaryota</taxon>
        <taxon>Metazoa</taxon>
        <taxon>Spiralia</taxon>
        <taxon>Lophotrochozoa</taxon>
        <taxon>Platyhelminthes</taxon>
        <taxon>Trematoda</taxon>
        <taxon>Digenea</taxon>
        <taxon>Plagiorchiida</taxon>
        <taxon>Troglotremata</taxon>
        <taxon>Troglotrematidae</taxon>
        <taxon>Paragonimus</taxon>
    </lineage>
</organism>
<name>A0A5J4NRF5_9TREM</name>
<feature type="transmembrane region" description="Helical" evidence="11">
    <location>
        <begin position="30"/>
        <end position="49"/>
    </location>
</feature>
<keyword evidence="7 13" id="KW-0067">ATP-binding</keyword>
<feature type="transmembrane region" description="Helical" evidence="11">
    <location>
        <begin position="1602"/>
        <end position="1628"/>
    </location>
</feature>
<dbReference type="PROSITE" id="PS00211">
    <property type="entry name" value="ABC_TRANSPORTER_1"/>
    <property type="match status" value="1"/>
</dbReference>
<dbReference type="SUPFAM" id="SSF52540">
    <property type="entry name" value="P-loop containing nucleoside triphosphate hydrolases"/>
    <property type="match status" value="2"/>
</dbReference>
<keyword evidence="5" id="KW-0677">Repeat</keyword>
<feature type="transmembrane region" description="Helical" evidence="11">
    <location>
        <begin position="610"/>
        <end position="629"/>
    </location>
</feature>
<evidence type="ECO:0000256" key="8">
    <source>
        <dbReference type="ARBA" id="ARBA00022989"/>
    </source>
</evidence>
<keyword evidence="4 11" id="KW-0812">Transmembrane</keyword>
<dbReference type="GO" id="GO:0016887">
    <property type="term" value="F:ATP hydrolysis activity"/>
    <property type="evidence" value="ECO:0007669"/>
    <property type="project" value="InterPro"/>
</dbReference>
<proteinExistence type="inferred from homology"/>
<dbReference type="PANTHER" id="PTHR19229">
    <property type="entry name" value="ATP-BINDING CASSETTE TRANSPORTER SUBFAMILY A ABCA"/>
    <property type="match status" value="1"/>
</dbReference>
<feature type="transmembrane region" description="Helical" evidence="11">
    <location>
        <begin position="1762"/>
        <end position="1784"/>
    </location>
</feature>
<dbReference type="Proteomes" id="UP000324629">
    <property type="component" value="Unassembled WGS sequence"/>
</dbReference>
<dbReference type="InterPro" id="IPR027417">
    <property type="entry name" value="P-loop_NTPase"/>
</dbReference>
<accession>A0A5J4NRF5</accession>
<evidence type="ECO:0000256" key="5">
    <source>
        <dbReference type="ARBA" id="ARBA00022737"/>
    </source>
</evidence>
<dbReference type="InterPro" id="IPR003593">
    <property type="entry name" value="AAA+_ATPase"/>
</dbReference>
<dbReference type="InterPro" id="IPR003439">
    <property type="entry name" value="ABC_transporter-like_ATP-bd"/>
</dbReference>
<evidence type="ECO:0000256" key="10">
    <source>
        <dbReference type="SAM" id="MobiDB-lite"/>
    </source>
</evidence>
<keyword evidence="14" id="KW-1185">Reference proteome</keyword>
<feature type="region of interest" description="Disordered" evidence="10">
    <location>
        <begin position="1113"/>
        <end position="1137"/>
    </location>
</feature>
<evidence type="ECO:0000256" key="1">
    <source>
        <dbReference type="ARBA" id="ARBA00004141"/>
    </source>
</evidence>
<feature type="transmembrane region" description="Helical" evidence="11">
    <location>
        <begin position="641"/>
        <end position="659"/>
    </location>
</feature>
<dbReference type="GO" id="GO:0140359">
    <property type="term" value="F:ABC-type transporter activity"/>
    <property type="evidence" value="ECO:0007669"/>
    <property type="project" value="InterPro"/>
</dbReference>
<feature type="transmembrane region" description="Helical" evidence="11">
    <location>
        <begin position="507"/>
        <end position="524"/>
    </location>
</feature>
<dbReference type="SMART" id="SM00382">
    <property type="entry name" value="AAA"/>
    <property type="match status" value="2"/>
</dbReference>
<feature type="transmembrane region" description="Helical" evidence="11">
    <location>
        <begin position="544"/>
        <end position="568"/>
    </location>
</feature>
<dbReference type="InterPro" id="IPR026082">
    <property type="entry name" value="ABCA"/>
</dbReference>
<dbReference type="InterPro" id="IPR056264">
    <property type="entry name" value="R2_ABCA1-4-like"/>
</dbReference>
<evidence type="ECO:0000256" key="6">
    <source>
        <dbReference type="ARBA" id="ARBA00022741"/>
    </source>
</evidence>
<evidence type="ECO:0000256" key="9">
    <source>
        <dbReference type="ARBA" id="ARBA00023136"/>
    </source>
</evidence>
<evidence type="ECO:0000313" key="13">
    <source>
        <dbReference type="EMBL" id="KAA3678257.1"/>
    </source>
</evidence>
<keyword evidence="9 11" id="KW-0472">Membrane</keyword>
<feature type="transmembrane region" description="Helical" evidence="11">
    <location>
        <begin position="691"/>
        <end position="711"/>
    </location>
</feature>
<evidence type="ECO:0000256" key="2">
    <source>
        <dbReference type="ARBA" id="ARBA00008869"/>
    </source>
</evidence>
<dbReference type="EMBL" id="QNGE01001166">
    <property type="protein sequence ID" value="KAA3678257.1"/>
    <property type="molecule type" value="Genomic_DNA"/>
</dbReference>
<feature type="transmembrane region" description="Helical" evidence="11">
    <location>
        <begin position="1560"/>
        <end position="1582"/>
    </location>
</feature>
<dbReference type="Pfam" id="PF23321">
    <property type="entry name" value="R1_ABCA1"/>
    <property type="match status" value="1"/>
</dbReference>
<evidence type="ECO:0000256" key="4">
    <source>
        <dbReference type="ARBA" id="ARBA00022692"/>
    </source>
</evidence>
<keyword evidence="8 11" id="KW-1133">Transmembrane helix</keyword>
<feature type="transmembrane region" description="Helical" evidence="11">
    <location>
        <begin position="580"/>
        <end position="604"/>
    </location>
</feature>
<feature type="domain" description="ABC transporter" evidence="12">
    <location>
        <begin position="777"/>
        <end position="1008"/>
    </location>
</feature>
<evidence type="ECO:0000313" key="14">
    <source>
        <dbReference type="Proteomes" id="UP000324629"/>
    </source>
</evidence>
<dbReference type="GO" id="GO:0005319">
    <property type="term" value="F:lipid transporter activity"/>
    <property type="evidence" value="ECO:0007669"/>
    <property type="project" value="TreeGrafter"/>
</dbReference>
<dbReference type="InterPro" id="IPR017871">
    <property type="entry name" value="ABC_transporter-like_CS"/>
</dbReference>
<feature type="compositionally biased region" description="Polar residues" evidence="10">
    <location>
        <begin position="1115"/>
        <end position="1137"/>
    </location>
</feature>
<evidence type="ECO:0000256" key="7">
    <source>
        <dbReference type="ARBA" id="ARBA00022840"/>
    </source>
</evidence>
<dbReference type="GO" id="GO:0005524">
    <property type="term" value="F:ATP binding"/>
    <property type="evidence" value="ECO:0007669"/>
    <property type="project" value="UniProtKB-KW"/>
</dbReference>
<dbReference type="Pfam" id="PF12698">
    <property type="entry name" value="ABC2_membrane_3"/>
    <property type="match status" value="2"/>
</dbReference>
<dbReference type="Pfam" id="PF00005">
    <property type="entry name" value="ABC_tran"/>
    <property type="match status" value="2"/>
</dbReference>
<evidence type="ECO:0000259" key="12">
    <source>
        <dbReference type="PROSITE" id="PS50893"/>
    </source>
</evidence>
<dbReference type="FunFam" id="3.40.50.300:FF:000298">
    <property type="entry name" value="ATP-binding cassette sub-family A member 12"/>
    <property type="match status" value="1"/>
</dbReference>
<dbReference type="GO" id="GO:0016020">
    <property type="term" value="C:membrane"/>
    <property type="evidence" value="ECO:0007669"/>
    <property type="project" value="UniProtKB-SubCell"/>
</dbReference>
<keyword evidence="6" id="KW-0547">Nucleotide-binding</keyword>
<dbReference type="CDD" id="cd03263">
    <property type="entry name" value="ABC_subfamily_A"/>
    <property type="match status" value="2"/>
</dbReference>
<evidence type="ECO:0000256" key="3">
    <source>
        <dbReference type="ARBA" id="ARBA00022448"/>
    </source>
</evidence>
<gene>
    <name evidence="13" type="ORF">DEA37_0010037</name>
</gene>
<protein>
    <submittedName>
        <fullName evidence="13">ATP-binding cassette, subfamily A (ABC1), member 1</fullName>
    </submittedName>
</protein>
<evidence type="ECO:0000256" key="11">
    <source>
        <dbReference type="SAM" id="Phobius"/>
    </source>
</evidence>
<dbReference type="FunFam" id="3.40.50.300:FF:000327">
    <property type="entry name" value="ATP-binding cassette sub-family A member 3"/>
    <property type="match status" value="1"/>
</dbReference>
<comment type="subcellular location">
    <subcellularLocation>
        <location evidence="1">Membrane</location>
        <topology evidence="1">Multi-pass membrane protein</topology>
    </subcellularLocation>
</comment>
<sequence>MDKRAKCSQFRRHLTVLLWKNCLIRRRRPVFLTAELLAPLILSFILIGVRTLGKDKPEPNCLSQAISLPSMGLLNHVQSMLCNFNYTCQTTEPPPLSLDGQLQQELLIVMEQLSELNTILSDNQMLMRLVRLLENVRTTVPPSPNFELPWETSIVETLDWISKISINLCGLPADKNDLGSFVLWLKQSDMLSRLNSMTITAIPGADKENRTFCQELERMSNVDSVQPYVERLMFFLFGQIYYYPSTPLTDEVMWHATEPQRLLEQIRLLVAHYLKHTAPALIRLVNTIRQLCSQDQTMRTELKQLCLKLWRLFQSGHTNPSIMNGLEIMLVQTEKLMSFVNLILSCANAKNRTLPMANQSEFDKMLTYSQRRTFPPTLGVYFRSLPNNTEWWDPNRVDATLFEIVFRKTPLSIDNTRNFYVFDRYWSPRPRQSPDSKKVRYLTSGFLDVQEAIGNAILAVIANNRSTNLDRSAFSRQGHGHKLKLFPTPCYLSKEFMNVFAKMMPQFMLFAWILTAMLTSKYIVEEKEQRLKEFSKIMGLSNLTHWFSWFITLFSLMTIEVVGVTLCLKVGNILWSADYLMLMLLFMSYIVASIAFNFLCSTFFTQANLAAMVTGMVYFLLYLPTSFLLSNESAISQAETFGASLSFQVAFGLGLYYFVRIEIQGIGGAQWADFWQARHATDVFSIGKSVLMLWVDTAIYLLLTWYIEAVYPGRYGVGRPLYFPLTKEYWYSTNTRSTVGIEPEERDKDEQVDDQQRGESCSRHFEWDINRQLSTGVSVFNITKRYKKNDRLALDQLTINFYANQITSLLGHNGAGKSTLISILTGMQAPTSGWARVAGYNVPRQLEQVRNHLGFCPQYNVLFDQLTVAEHIHFYASLRGIPNDQIKLEIEHLLDVLGFKDKRDCRSKTLSGGQKRKLSVAIAFVGNTSVVFLDEPTSGVDPFSRRSIWDLVMKLKTGRTIILTTHHMDEADILGDRIAIISQGRLKCYGSSLFLKANHGQGYHLILQRESPDDQMVSSTASGFSPGHVLEYVRRFMPNARLVNVTLTEVIIQLPTQYAHNGQFTQFFQHIDSEEDTLPGSVCEKLRKLGITAYGLSDTSLEEIFLELADDPADHQTSNTTDSQASEDTNEAVDQSPMSYFGRRRAQLDAIRMSVRMSRFTDDGKLPLPATRHSLINRSHIFDQTINRPPTEATSYDMVGGHQGLTYSLHVSVAQQLRAMFHKRFHHFKRYKRGWAIEFLLPVTLIILALLFVGFVTQPYSNPPMPIHPWLMTVQGHKLHVFYENHMYATGDPDLNSSELQTIRHVASNYEKAFTMPYGFTGTRCIPSSVYQILPKDMASCEHRTKPLTWNPPSQLSAVEQDVARNSSLVQCSCVEGPQQCPANAIRPNPPPTVELQTTDILYNLTAYNVTDYLLKTRDLFINKRFGGISFITSTNPLARGSLETLLNPQNPLFTLLGSLTPISPSTPDPFWSQAADTLRLMLPPTHHLQIWFDNKGYVSAPAYLNMLQNMQLRMLLTNDTSSDTLEAHRSAGIAIVNHPVELPPDVAITRSRRTLMLDVTLAIFTILALSFIPASCITFLVTERHTGSKHLQFVSGLNAYVYWISVYLWDIVNYLIPAGLCILVFVAFQKYAFVGTDTIGPFILLIFFYGLAVLPMLYPFSFVIRSPSTALIVLIVVNMLFGALTVMVTLFLDTIYQEDPELAPVVDLLKGVFLVLPQYCLGRGLYDLAFRESMLNFRHTGLIDFTAYENPLGWNVLGEKLLALGLQTVAFLTLVLLVEHRFFKGPIKRYLYKRHPLLAKRTLLKIQKKIAQLTSSEPLNAEDVQFEQRRVFELQETNSLASTSAVSTIRLTKFFGRMKMPSVNQLTFAIHPGECFGLLGVNGAGKTTTFRMLTGSLKPTFGVAYVNGYNVVDQQRQAHRSLGFCPQFDAVHHLLTGRETLTLYARLRGVPEHSIPQTVSTLLTDMGLAPHADKVAGAYSGGNRRKLSTAIAILGDPQVIFLDEPTSGMDPLAKRFLWDQIIRLIKSGKSVLLTSHSMEECEALCDRLGIMANGQFRCLGSVQQLKNKFGSGYTVELRISESPESADQVRHTLQTEFPQLTVSTTQTKCYEYQFPQRVQLARLFETLNRLRTDGLIEQYSVKQTTLDQVFVNVTRIQMDQTEVSDEEDDDDTNGYNSTEMINTIDALDTVSSTPTSKRDIDGVTDVTYEV</sequence>
<reference evidence="13 14" key="1">
    <citation type="journal article" date="2019" name="Gigascience">
        <title>Whole-genome sequence of the oriental lung fluke Paragonimus westermani.</title>
        <authorList>
            <person name="Oey H."/>
            <person name="Zakrzewski M."/>
            <person name="Narain K."/>
            <person name="Devi K.R."/>
            <person name="Agatsuma T."/>
            <person name="Nawaratna S."/>
            <person name="Gobert G.N."/>
            <person name="Jones M.K."/>
            <person name="Ragan M.A."/>
            <person name="McManus D.P."/>
            <person name="Krause L."/>
        </authorList>
    </citation>
    <scope>NUCLEOTIDE SEQUENCE [LARGE SCALE GENOMIC DNA]</scope>
    <source>
        <strain evidence="13 14">IND2009</strain>
    </source>
</reference>